<keyword evidence="2" id="KW-1185">Reference proteome</keyword>
<dbReference type="RefSeq" id="WP_024728973.1">
    <property type="nucleotide sequence ID" value="NZ_JACOOS010000019.1"/>
</dbReference>
<dbReference type="Proteomes" id="UP000635828">
    <property type="component" value="Unassembled WGS sequence"/>
</dbReference>
<reference evidence="1 2" key="1">
    <citation type="submission" date="2020-08" db="EMBL/GenBank/DDBJ databases">
        <title>Genome public.</title>
        <authorList>
            <person name="Liu C."/>
            <person name="Sun Q."/>
        </authorList>
    </citation>
    <scope>NUCLEOTIDE SEQUENCE [LARGE SCALE GENOMIC DNA]</scope>
    <source>
        <strain evidence="1 2">NSJ-7</strain>
    </source>
</reference>
<evidence type="ECO:0008006" key="3">
    <source>
        <dbReference type="Google" id="ProtNLM"/>
    </source>
</evidence>
<gene>
    <name evidence="1" type="ORF">H8S22_13755</name>
</gene>
<evidence type="ECO:0000313" key="1">
    <source>
        <dbReference type="EMBL" id="MBC5678608.1"/>
    </source>
</evidence>
<proteinExistence type="predicted"/>
<name>A0ABR7FTS6_9FIRM</name>
<comment type="caution">
    <text evidence="1">The sequence shown here is derived from an EMBL/GenBank/DDBJ whole genome shotgun (WGS) entry which is preliminary data.</text>
</comment>
<organism evidence="1 2">
    <name type="scientific">Anaerostipes hominis</name>
    <name type="common">ex Liu et al. 2021</name>
    <dbReference type="NCBI Taxonomy" id="2763018"/>
    <lineage>
        <taxon>Bacteria</taxon>
        <taxon>Bacillati</taxon>
        <taxon>Bacillota</taxon>
        <taxon>Clostridia</taxon>
        <taxon>Lachnospirales</taxon>
        <taxon>Lachnospiraceae</taxon>
        <taxon>Anaerostipes</taxon>
    </lineage>
</organism>
<accession>A0ABR7FTS6</accession>
<protein>
    <recommendedName>
        <fullName evidence="3">DUF5626 domain-containing protein</fullName>
    </recommendedName>
</protein>
<sequence>MKLLKNIILIFAMILLIGVTPISASMKPTSLTSSPDTVNNTIGSFIPLNSFTQNKVSILLQVNSGLKFNSLGFAQMNTRVLISNDSNYVKIKMQLQRFKNNKWSTITTGTHTGKGLTGYSWKYYVSKGYKYRVKNNIYLYKSKNGKLLDQDTCYSNVKKR</sequence>
<dbReference type="EMBL" id="JACOOS010000019">
    <property type="protein sequence ID" value="MBC5678608.1"/>
    <property type="molecule type" value="Genomic_DNA"/>
</dbReference>
<evidence type="ECO:0000313" key="2">
    <source>
        <dbReference type="Proteomes" id="UP000635828"/>
    </source>
</evidence>